<dbReference type="CDD" id="cd00067">
    <property type="entry name" value="GAL4"/>
    <property type="match status" value="1"/>
</dbReference>
<dbReference type="STRING" id="671987.R0JTH1"/>
<sequence length="773" mass="85038">MSQEQYDGSPIESWQDFVSWDDEMSDAFFHVPTGYTEEAQGGGSFSTGSQLSGSFTSEVPYLVSTAPSVADFPASLEYTAACGSPSLADEQSCLGYAYSSSPLASATRPLAIPQGNQYHGPFGACDNALLSPLGHMTESPILDTRYDRIPQAIASSSGSLESTLETVFNPHVTGSSHFFSDLDMRASRALTWGAWSDRPRIIEPIAEDEGGGRTEAMPIPIPQAFAQSYNSMALSHPRSDGSLELHTRSRAIAIPEAARRPASYHHWADHSASTRRVPPMVSLSPVASRHHHHHHRTAALSRSASHSRRKSLTPSPTPDSYGWVAYHPNPVTNKLAPTSSDGMAGRAPKGRKRALTPEQRRHAAMMRIVRACSNCQRRKEKCDPGMPCKACVEHYKGDLVKHPCRDRTLGDLSTAFLSPRLGWHPTTRSLQSFMPTSHFEIITDIVYTVPLHFGFGPAFPVAVNVVQLDDNPLVHNHIVYSWPPEPFSGPPHKHAVLPAVLSAEAQANLLTTLDSHLSLLVTQHFHAFPLYRSPLRILREVYILSRSLPATSAHSRVLHEALKLLVLVHVGGDITLPPRSESRVLDKLVCSTMDIAHDLTPTPCFIRSQFGAIMPDLAHRLMKSVLSSLELLLLNKDCDEWPLALAVLITVLMTVESVHYHAAKLPYHNLYGTTNASSAEEDLKFNEQGVKELLGFYSACFSGCHARLGADWEGETMQAQHAGSPADTFIRGVQKAIRLANDAGYLTQKVRATRQHDDMSYFFDRLVARLLKL</sequence>
<dbReference type="eggNOG" id="ENOG502SNFK">
    <property type="taxonomic scope" value="Eukaryota"/>
</dbReference>
<reference evidence="4 5" key="2">
    <citation type="journal article" date="2013" name="PLoS Genet.">
        <title>Comparative genome structure, secondary metabolite, and effector coding capacity across Cochliobolus pathogens.</title>
        <authorList>
            <person name="Condon B.J."/>
            <person name="Leng Y."/>
            <person name="Wu D."/>
            <person name="Bushley K.E."/>
            <person name="Ohm R.A."/>
            <person name="Otillar R."/>
            <person name="Martin J."/>
            <person name="Schackwitz W."/>
            <person name="Grimwood J."/>
            <person name="MohdZainudin N."/>
            <person name="Xue C."/>
            <person name="Wang R."/>
            <person name="Manning V.A."/>
            <person name="Dhillon B."/>
            <person name="Tu Z.J."/>
            <person name="Steffenson B.J."/>
            <person name="Salamov A."/>
            <person name="Sun H."/>
            <person name="Lowry S."/>
            <person name="LaButti K."/>
            <person name="Han J."/>
            <person name="Copeland A."/>
            <person name="Lindquist E."/>
            <person name="Barry K."/>
            <person name="Schmutz J."/>
            <person name="Baker S.E."/>
            <person name="Ciuffetti L.M."/>
            <person name="Grigoriev I.V."/>
            <person name="Zhong S."/>
            <person name="Turgeon B.G."/>
        </authorList>
    </citation>
    <scope>NUCLEOTIDE SEQUENCE [LARGE SCALE GENOMIC DNA]</scope>
    <source>
        <strain evidence="5">28A</strain>
    </source>
</reference>
<feature type="compositionally biased region" description="Polar residues" evidence="2">
    <location>
        <begin position="330"/>
        <end position="341"/>
    </location>
</feature>
<dbReference type="PROSITE" id="PS50048">
    <property type="entry name" value="ZN2_CY6_FUNGAL_2"/>
    <property type="match status" value="1"/>
</dbReference>
<dbReference type="EMBL" id="KB908877">
    <property type="protein sequence ID" value="EOA80839.1"/>
    <property type="molecule type" value="Genomic_DNA"/>
</dbReference>
<dbReference type="RefSeq" id="XP_008031447.1">
    <property type="nucleotide sequence ID" value="XM_008033256.1"/>
</dbReference>
<gene>
    <name evidence="4" type="ORF">SETTUDRAFT_99988</name>
</gene>
<dbReference type="InterPro" id="IPR052973">
    <property type="entry name" value="Fungal_sec-metab_reg_TF"/>
</dbReference>
<organism evidence="4 5">
    <name type="scientific">Exserohilum turcicum (strain 28A)</name>
    <name type="common">Northern leaf blight fungus</name>
    <name type="synonym">Setosphaeria turcica</name>
    <dbReference type="NCBI Taxonomy" id="671987"/>
    <lineage>
        <taxon>Eukaryota</taxon>
        <taxon>Fungi</taxon>
        <taxon>Dikarya</taxon>
        <taxon>Ascomycota</taxon>
        <taxon>Pezizomycotina</taxon>
        <taxon>Dothideomycetes</taxon>
        <taxon>Pleosporomycetidae</taxon>
        <taxon>Pleosporales</taxon>
        <taxon>Pleosporineae</taxon>
        <taxon>Pleosporaceae</taxon>
        <taxon>Exserohilum</taxon>
    </lineage>
</organism>
<dbReference type="GO" id="GO:0008270">
    <property type="term" value="F:zinc ion binding"/>
    <property type="evidence" value="ECO:0007669"/>
    <property type="project" value="InterPro"/>
</dbReference>
<evidence type="ECO:0000256" key="2">
    <source>
        <dbReference type="SAM" id="MobiDB-lite"/>
    </source>
</evidence>
<proteinExistence type="predicted"/>
<accession>R0JTH1</accession>
<evidence type="ECO:0000313" key="5">
    <source>
        <dbReference type="Proteomes" id="UP000016935"/>
    </source>
</evidence>
<dbReference type="PANTHER" id="PTHR35392:SF3">
    <property type="entry name" value="ZN(2)-C6 FUNGAL-TYPE DOMAIN-CONTAINING PROTEIN"/>
    <property type="match status" value="1"/>
</dbReference>
<dbReference type="HOGENOM" id="CLU_361749_0_0_1"/>
<dbReference type="InterPro" id="IPR001138">
    <property type="entry name" value="Zn2Cys6_DnaBD"/>
</dbReference>
<dbReference type="GeneID" id="19406458"/>
<protein>
    <recommendedName>
        <fullName evidence="3">Zn(2)-C6 fungal-type domain-containing protein</fullName>
    </recommendedName>
</protein>
<name>R0JTH1_EXST2</name>
<feature type="region of interest" description="Disordered" evidence="2">
    <location>
        <begin position="256"/>
        <end position="357"/>
    </location>
</feature>
<feature type="compositionally biased region" description="Basic residues" evidence="2">
    <location>
        <begin position="288"/>
        <end position="297"/>
    </location>
</feature>
<dbReference type="OrthoDB" id="3921198at2759"/>
<dbReference type="AlphaFoldDB" id="R0JTH1"/>
<dbReference type="InterPro" id="IPR036864">
    <property type="entry name" value="Zn2-C6_fun-type_DNA-bd_sf"/>
</dbReference>
<keyword evidence="5" id="KW-1185">Reference proteome</keyword>
<dbReference type="SUPFAM" id="SSF57701">
    <property type="entry name" value="Zn2/Cys6 DNA-binding domain"/>
    <property type="match status" value="1"/>
</dbReference>
<evidence type="ECO:0000256" key="1">
    <source>
        <dbReference type="ARBA" id="ARBA00023242"/>
    </source>
</evidence>
<evidence type="ECO:0000259" key="3">
    <source>
        <dbReference type="PROSITE" id="PS50048"/>
    </source>
</evidence>
<feature type="domain" description="Zn(2)-C6 fungal-type" evidence="3">
    <location>
        <begin position="371"/>
        <end position="406"/>
    </location>
</feature>
<evidence type="ECO:0000313" key="4">
    <source>
        <dbReference type="EMBL" id="EOA80839.1"/>
    </source>
</evidence>
<dbReference type="Proteomes" id="UP000016935">
    <property type="component" value="Unassembled WGS sequence"/>
</dbReference>
<dbReference type="GO" id="GO:0000981">
    <property type="term" value="F:DNA-binding transcription factor activity, RNA polymerase II-specific"/>
    <property type="evidence" value="ECO:0007669"/>
    <property type="project" value="InterPro"/>
</dbReference>
<reference evidence="4 5" key="1">
    <citation type="journal article" date="2012" name="PLoS Pathog.">
        <title>Diverse lifestyles and strategies of plant pathogenesis encoded in the genomes of eighteen Dothideomycetes fungi.</title>
        <authorList>
            <person name="Ohm R.A."/>
            <person name="Feau N."/>
            <person name="Henrissat B."/>
            <person name="Schoch C.L."/>
            <person name="Horwitz B.A."/>
            <person name="Barry K.W."/>
            <person name="Condon B.J."/>
            <person name="Copeland A.C."/>
            <person name="Dhillon B."/>
            <person name="Glaser F."/>
            <person name="Hesse C.N."/>
            <person name="Kosti I."/>
            <person name="LaButti K."/>
            <person name="Lindquist E.A."/>
            <person name="Lucas S."/>
            <person name="Salamov A.A."/>
            <person name="Bradshaw R.E."/>
            <person name="Ciuffetti L."/>
            <person name="Hamelin R.C."/>
            <person name="Kema G.H.J."/>
            <person name="Lawrence C."/>
            <person name="Scott J.A."/>
            <person name="Spatafora J.W."/>
            <person name="Turgeon B.G."/>
            <person name="de Wit P.J.G.M."/>
            <person name="Zhong S."/>
            <person name="Goodwin S.B."/>
            <person name="Grigoriev I.V."/>
        </authorList>
    </citation>
    <scope>NUCLEOTIDE SEQUENCE [LARGE SCALE GENOMIC DNA]</scope>
    <source>
        <strain evidence="5">28A</strain>
    </source>
</reference>
<dbReference type="PANTHER" id="PTHR35392">
    <property type="entry name" value="ZN(II)2CYS6 TRANSCRIPTION FACTOR (EUROFUNG)-RELATED-RELATED"/>
    <property type="match status" value="1"/>
</dbReference>
<keyword evidence="1" id="KW-0539">Nucleus</keyword>